<proteinExistence type="predicted"/>
<dbReference type="InterPro" id="IPR036691">
    <property type="entry name" value="Endo/exonu/phosph_ase_sf"/>
</dbReference>
<organism evidence="1 2">
    <name type="scientific">Hibiscus sabdariffa</name>
    <name type="common">roselle</name>
    <dbReference type="NCBI Taxonomy" id="183260"/>
    <lineage>
        <taxon>Eukaryota</taxon>
        <taxon>Viridiplantae</taxon>
        <taxon>Streptophyta</taxon>
        <taxon>Embryophyta</taxon>
        <taxon>Tracheophyta</taxon>
        <taxon>Spermatophyta</taxon>
        <taxon>Magnoliopsida</taxon>
        <taxon>eudicotyledons</taxon>
        <taxon>Gunneridae</taxon>
        <taxon>Pentapetalae</taxon>
        <taxon>rosids</taxon>
        <taxon>malvids</taxon>
        <taxon>Malvales</taxon>
        <taxon>Malvaceae</taxon>
        <taxon>Malvoideae</taxon>
        <taxon>Hibiscus</taxon>
    </lineage>
</organism>
<dbReference type="PANTHER" id="PTHR35218">
    <property type="entry name" value="RNASE H DOMAIN-CONTAINING PROTEIN"/>
    <property type="match status" value="1"/>
</dbReference>
<evidence type="ECO:0008006" key="3">
    <source>
        <dbReference type="Google" id="ProtNLM"/>
    </source>
</evidence>
<dbReference type="Gene3D" id="3.60.10.10">
    <property type="entry name" value="Endonuclease/exonuclease/phosphatase"/>
    <property type="match status" value="1"/>
</dbReference>
<dbReference type="EMBL" id="JBBPBN010000001">
    <property type="protein sequence ID" value="KAK9047151.1"/>
    <property type="molecule type" value="Genomic_DNA"/>
</dbReference>
<keyword evidence="2" id="KW-1185">Reference proteome</keyword>
<sequence length="210" mass="24666">MALLPWNIRGLGNKDTVQALKNVCFKYKSQIVFLSETKQKKRYPEKIRMKMKMENTFYVEPDGIVGGLALWWSSDVKLSVLQYDKNFIDILISVNGESEWFGTFIYAPPYEGEKLSFWERMTMLRSDVNTEWCIIEDSNIVASPNDKSGGSPFDHSNAKWYYDFLESTYLIEMQSKGGNYTWSNYRSDEDTIWEKLDRVLTSLEWNFLFP</sequence>
<gene>
    <name evidence="1" type="ORF">V6N11_053006</name>
</gene>
<accession>A0ABR2UC62</accession>
<evidence type="ECO:0000313" key="2">
    <source>
        <dbReference type="Proteomes" id="UP001396334"/>
    </source>
</evidence>
<comment type="caution">
    <text evidence="1">The sequence shown here is derived from an EMBL/GenBank/DDBJ whole genome shotgun (WGS) entry which is preliminary data.</text>
</comment>
<name>A0ABR2UC62_9ROSI</name>
<evidence type="ECO:0000313" key="1">
    <source>
        <dbReference type="EMBL" id="KAK9047151.1"/>
    </source>
</evidence>
<dbReference type="PANTHER" id="PTHR35218:SF9">
    <property type="entry name" value="ENDONUCLEASE_EXONUCLEASE_PHOSPHATASE DOMAIN-CONTAINING PROTEIN"/>
    <property type="match status" value="1"/>
</dbReference>
<reference evidence="1 2" key="1">
    <citation type="journal article" date="2024" name="G3 (Bethesda)">
        <title>Genome assembly of Hibiscus sabdariffa L. provides insights into metabolisms of medicinal natural products.</title>
        <authorList>
            <person name="Kim T."/>
        </authorList>
    </citation>
    <scope>NUCLEOTIDE SEQUENCE [LARGE SCALE GENOMIC DNA]</scope>
    <source>
        <strain evidence="1">TK-2024</strain>
        <tissue evidence="1">Old leaves</tissue>
    </source>
</reference>
<dbReference type="Proteomes" id="UP001396334">
    <property type="component" value="Unassembled WGS sequence"/>
</dbReference>
<protein>
    <recommendedName>
        <fullName evidence="3">Endonuclease/exonuclease/phosphatase domain-containing protein</fullName>
    </recommendedName>
</protein>
<dbReference type="SUPFAM" id="SSF56219">
    <property type="entry name" value="DNase I-like"/>
    <property type="match status" value="1"/>
</dbReference>